<reference evidence="20 21" key="1">
    <citation type="journal article" date="2018" name="Nat. Ecol. Evol.">
        <title>Shark genomes provide insights into elasmobranch evolution and the origin of vertebrates.</title>
        <authorList>
            <person name="Hara Y"/>
            <person name="Yamaguchi K"/>
            <person name="Onimaru K"/>
            <person name="Kadota M"/>
            <person name="Koyanagi M"/>
            <person name="Keeley SD"/>
            <person name="Tatsumi K"/>
            <person name="Tanaka K"/>
            <person name="Motone F"/>
            <person name="Kageyama Y"/>
            <person name="Nozu R"/>
            <person name="Adachi N"/>
            <person name="Nishimura O"/>
            <person name="Nakagawa R"/>
            <person name="Tanegashima C"/>
            <person name="Kiyatake I"/>
            <person name="Matsumoto R"/>
            <person name="Murakumo K"/>
            <person name="Nishida K"/>
            <person name="Terakita A"/>
            <person name="Kuratani S"/>
            <person name="Sato K"/>
            <person name="Hyodo S Kuraku.S."/>
        </authorList>
    </citation>
    <scope>NUCLEOTIDE SEQUENCE [LARGE SCALE GENOMIC DNA]</scope>
</reference>
<feature type="region of interest" description="Disordered" evidence="18">
    <location>
        <begin position="51"/>
        <end position="73"/>
    </location>
</feature>
<keyword evidence="6" id="KW-0489">Methyltransferase</keyword>
<dbReference type="GO" id="GO:0032259">
    <property type="term" value="P:methylation"/>
    <property type="evidence" value="ECO:0007669"/>
    <property type="project" value="UniProtKB-KW"/>
</dbReference>
<dbReference type="EMBL" id="BEZZ01000738">
    <property type="protein sequence ID" value="GCC35732.1"/>
    <property type="molecule type" value="Genomic_DNA"/>
</dbReference>
<evidence type="ECO:0000256" key="12">
    <source>
        <dbReference type="ARBA" id="ARBA00023015"/>
    </source>
</evidence>
<dbReference type="GO" id="GO:0006357">
    <property type="term" value="P:regulation of transcription by RNA polymerase II"/>
    <property type="evidence" value="ECO:0007669"/>
    <property type="project" value="TreeGrafter"/>
</dbReference>
<dbReference type="FunFam" id="2.170.270.10:FF:000021">
    <property type="entry name" value="Histone-lysine N-methyltransferase"/>
    <property type="match status" value="1"/>
</dbReference>
<dbReference type="GO" id="GO:0043516">
    <property type="term" value="P:regulation of DNA damage response, signal transduction by p53 class mediator"/>
    <property type="evidence" value="ECO:0007669"/>
    <property type="project" value="TreeGrafter"/>
</dbReference>
<keyword evidence="10" id="KW-0498">Mitosis</keyword>
<evidence type="ECO:0000256" key="18">
    <source>
        <dbReference type="SAM" id="MobiDB-lite"/>
    </source>
</evidence>
<dbReference type="AlphaFoldDB" id="A0A401SZB1"/>
<keyword evidence="21" id="KW-1185">Reference proteome</keyword>
<evidence type="ECO:0000259" key="19">
    <source>
        <dbReference type="PROSITE" id="PS50280"/>
    </source>
</evidence>
<keyword evidence="12" id="KW-0805">Transcription regulation</keyword>
<proteinExistence type="predicted"/>
<evidence type="ECO:0000256" key="1">
    <source>
        <dbReference type="ARBA" id="ARBA00004123"/>
    </source>
</evidence>
<keyword evidence="4" id="KW-0158">Chromosome</keyword>
<organism evidence="20 21">
    <name type="scientific">Chiloscyllium punctatum</name>
    <name type="common">Brownbanded bambooshark</name>
    <name type="synonym">Hemiscyllium punctatum</name>
    <dbReference type="NCBI Taxonomy" id="137246"/>
    <lineage>
        <taxon>Eukaryota</taxon>
        <taxon>Metazoa</taxon>
        <taxon>Chordata</taxon>
        <taxon>Craniata</taxon>
        <taxon>Vertebrata</taxon>
        <taxon>Chondrichthyes</taxon>
        <taxon>Elasmobranchii</taxon>
        <taxon>Galeomorphii</taxon>
        <taxon>Galeoidea</taxon>
        <taxon>Orectolobiformes</taxon>
        <taxon>Hemiscylliidae</taxon>
        <taxon>Chiloscyllium</taxon>
    </lineage>
</organism>
<evidence type="ECO:0000256" key="15">
    <source>
        <dbReference type="ARBA" id="ARBA00023306"/>
    </source>
</evidence>
<evidence type="ECO:0000256" key="11">
    <source>
        <dbReference type="ARBA" id="ARBA00022853"/>
    </source>
</evidence>
<comment type="subcellular location">
    <subcellularLocation>
        <location evidence="2">Chromosome</location>
    </subcellularLocation>
    <subcellularLocation>
        <location evidence="1">Nucleus</location>
    </subcellularLocation>
</comment>
<dbReference type="OrthoDB" id="5560686at2759"/>
<keyword evidence="13" id="KW-0804">Transcription</keyword>
<dbReference type="Proteomes" id="UP000287033">
    <property type="component" value="Unassembled WGS sequence"/>
</dbReference>
<feature type="region of interest" description="Disordered" evidence="18">
    <location>
        <begin position="149"/>
        <end position="182"/>
    </location>
</feature>
<evidence type="ECO:0000256" key="9">
    <source>
        <dbReference type="ARBA" id="ARBA00022691"/>
    </source>
</evidence>
<evidence type="ECO:0000313" key="21">
    <source>
        <dbReference type="Proteomes" id="UP000287033"/>
    </source>
</evidence>
<evidence type="ECO:0000256" key="17">
    <source>
        <dbReference type="ARBA" id="ARBA00048985"/>
    </source>
</evidence>
<dbReference type="PROSITE" id="PS50280">
    <property type="entry name" value="SET"/>
    <property type="match status" value="1"/>
</dbReference>
<keyword evidence="14" id="KW-0539">Nucleus</keyword>
<gene>
    <name evidence="20" type="ORF">chiPu_0014220</name>
</gene>
<evidence type="ECO:0000256" key="13">
    <source>
        <dbReference type="ARBA" id="ARBA00023163"/>
    </source>
</evidence>
<feature type="compositionally biased region" description="Basic residues" evidence="18">
    <location>
        <begin position="156"/>
        <end position="182"/>
    </location>
</feature>
<dbReference type="GO" id="GO:0051301">
    <property type="term" value="P:cell division"/>
    <property type="evidence" value="ECO:0007669"/>
    <property type="project" value="UniProtKB-KW"/>
</dbReference>
<feature type="domain" description="SET" evidence="19">
    <location>
        <begin position="219"/>
        <end position="340"/>
    </location>
</feature>
<dbReference type="InterPro" id="IPR051760">
    <property type="entry name" value="KMT5A"/>
</dbReference>
<comment type="caution">
    <text evidence="20">The sequence shown here is derived from an EMBL/GenBank/DDBJ whole genome shotgun (WGS) entry which is preliminary data.</text>
</comment>
<name>A0A401SZB1_CHIPU</name>
<accession>A0A401SZB1</accession>
<dbReference type="Gene3D" id="2.170.270.10">
    <property type="entry name" value="SET domain"/>
    <property type="match status" value="1"/>
</dbReference>
<dbReference type="GO" id="GO:0005634">
    <property type="term" value="C:nucleus"/>
    <property type="evidence" value="ECO:0007669"/>
    <property type="project" value="UniProtKB-SubCell"/>
</dbReference>
<feature type="region of interest" description="Disordered" evidence="18">
    <location>
        <begin position="91"/>
        <end position="110"/>
    </location>
</feature>
<keyword evidence="15" id="KW-0131">Cell cycle</keyword>
<evidence type="ECO:0000256" key="3">
    <source>
        <dbReference type="ARBA" id="ARBA00012187"/>
    </source>
</evidence>
<keyword evidence="7" id="KW-0132">Cell division</keyword>
<dbReference type="SUPFAM" id="SSF82199">
    <property type="entry name" value="SET domain"/>
    <property type="match status" value="1"/>
</dbReference>
<dbReference type="STRING" id="137246.A0A401SZB1"/>
<sequence length="355" mass="39384">MGKVKAVAPRAANKIAGGEAAAAKENNHHQQQQQLAMSEKNIRVKSKVCHRLRSAKSPPPRAPLQDENSASNKQMKFQVTCTVRREMQKEEGDEQNGCIFADHSNNPNKELNSETSAIIEEEAETAANYTHTDSDTAVKDGSATLCSVGGSGPKTSAKHVQRKDKAKSSKRIGAKKPAGRNRKVTDYYPVRRSCRKCEGQLKSEEKKVIDDLIRNGKEEGMKVGIIDGKGRGVMATKSFQRGEFVVEYNGDLIEFTDAKNREAKYAQDPSTGCYMYYFQYLSKTYCVDATKETSRLGRLINHSKNGNCQTKLHDVDGKPHLILVASRDIAKGEELLYDYGDRSKASIAAHPWLKQ</sequence>
<dbReference type="EC" id="2.1.1.361" evidence="3"/>
<keyword evidence="5" id="KW-0678">Repressor</keyword>
<comment type="catalytic activity">
    <reaction evidence="16">
        <text>L-lysyl(20)-[histone H4] + S-adenosyl-L-methionine = N(6)-methyl-L-lysyl(20)-[histone H4] + S-adenosyl-L-homocysteine + H(+)</text>
        <dbReference type="Rhea" id="RHEA:60344"/>
        <dbReference type="Rhea" id="RHEA-COMP:15554"/>
        <dbReference type="Rhea" id="RHEA-COMP:15555"/>
        <dbReference type="ChEBI" id="CHEBI:15378"/>
        <dbReference type="ChEBI" id="CHEBI:29969"/>
        <dbReference type="ChEBI" id="CHEBI:57856"/>
        <dbReference type="ChEBI" id="CHEBI:59789"/>
        <dbReference type="ChEBI" id="CHEBI:61929"/>
        <dbReference type="EC" id="2.1.1.361"/>
    </reaction>
</comment>
<dbReference type="SMART" id="SM00317">
    <property type="entry name" value="SET"/>
    <property type="match status" value="1"/>
</dbReference>
<dbReference type="PROSITE" id="PS51571">
    <property type="entry name" value="SAM_MT43_PR_SET"/>
    <property type="match status" value="1"/>
</dbReference>
<evidence type="ECO:0000256" key="6">
    <source>
        <dbReference type="ARBA" id="ARBA00022603"/>
    </source>
</evidence>
<protein>
    <recommendedName>
        <fullName evidence="3">[histone H4]-lysine(20) N-methyltransferase</fullName>
        <ecNumber evidence="3">2.1.1.361</ecNumber>
    </recommendedName>
</protein>
<dbReference type="PIRSF" id="PIRSF027717">
    <property type="entry name" value="Histone_H4-K20_mtfrase"/>
    <property type="match status" value="1"/>
</dbReference>
<evidence type="ECO:0000313" key="20">
    <source>
        <dbReference type="EMBL" id="GCC35732.1"/>
    </source>
</evidence>
<keyword evidence="11" id="KW-0156">Chromatin regulator</keyword>
<comment type="catalytic activity">
    <reaction evidence="17">
        <text>L-lysyl-[protein] + S-adenosyl-L-methionine = N(6)-methyl-L-lysyl-[protein] + S-adenosyl-L-homocysteine + H(+)</text>
        <dbReference type="Rhea" id="RHEA:51736"/>
        <dbReference type="Rhea" id="RHEA-COMP:9752"/>
        <dbReference type="Rhea" id="RHEA-COMP:13053"/>
        <dbReference type="ChEBI" id="CHEBI:15378"/>
        <dbReference type="ChEBI" id="CHEBI:29969"/>
        <dbReference type="ChEBI" id="CHEBI:57856"/>
        <dbReference type="ChEBI" id="CHEBI:59789"/>
        <dbReference type="ChEBI" id="CHEBI:61929"/>
    </reaction>
</comment>
<dbReference type="OMA" id="RSCRKCE"/>
<dbReference type="Pfam" id="PF00856">
    <property type="entry name" value="SET"/>
    <property type="match status" value="1"/>
</dbReference>
<dbReference type="PANTHER" id="PTHR46167:SF1">
    <property type="entry name" value="N-LYSINE METHYLTRANSFERASE KMT5A"/>
    <property type="match status" value="1"/>
</dbReference>
<keyword evidence="8" id="KW-0808">Transferase</keyword>
<evidence type="ECO:0000256" key="5">
    <source>
        <dbReference type="ARBA" id="ARBA00022491"/>
    </source>
</evidence>
<dbReference type="GO" id="GO:0005700">
    <property type="term" value="C:polytene chromosome"/>
    <property type="evidence" value="ECO:0007669"/>
    <property type="project" value="TreeGrafter"/>
</dbReference>
<evidence type="ECO:0000256" key="14">
    <source>
        <dbReference type="ARBA" id="ARBA00023242"/>
    </source>
</evidence>
<dbReference type="CDD" id="cd10528">
    <property type="entry name" value="SET_SETD8"/>
    <property type="match status" value="1"/>
</dbReference>
<dbReference type="InterPro" id="IPR001214">
    <property type="entry name" value="SET_dom"/>
</dbReference>
<evidence type="ECO:0000256" key="2">
    <source>
        <dbReference type="ARBA" id="ARBA00004286"/>
    </source>
</evidence>
<dbReference type="PANTHER" id="PTHR46167">
    <property type="entry name" value="N-LYSINE METHYLTRANSFERASE KMT5A"/>
    <property type="match status" value="1"/>
</dbReference>
<evidence type="ECO:0000256" key="4">
    <source>
        <dbReference type="ARBA" id="ARBA00022454"/>
    </source>
</evidence>
<dbReference type="InterPro" id="IPR046341">
    <property type="entry name" value="SET_dom_sf"/>
</dbReference>
<evidence type="ECO:0000256" key="10">
    <source>
        <dbReference type="ARBA" id="ARBA00022776"/>
    </source>
</evidence>
<evidence type="ECO:0000256" key="16">
    <source>
        <dbReference type="ARBA" id="ARBA00047784"/>
    </source>
</evidence>
<dbReference type="GO" id="GO:0140944">
    <property type="term" value="F:histone H4K20 monomethyltransferase activity"/>
    <property type="evidence" value="ECO:0007669"/>
    <property type="project" value="UniProtKB-EC"/>
</dbReference>
<dbReference type="InterPro" id="IPR047266">
    <property type="entry name" value="KMT5A-like_SET"/>
</dbReference>
<evidence type="ECO:0000256" key="7">
    <source>
        <dbReference type="ARBA" id="ARBA00022618"/>
    </source>
</evidence>
<dbReference type="InterPro" id="IPR016858">
    <property type="entry name" value="KMT5A-like"/>
</dbReference>
<keyword evidence="9" id="KW-0949">S-adenosyl-L-methionine</keyword>
<evidence type="ECO:0000256" key="8">
    <source>
        <dbReference type="ARBA" id="ARBA00022679"/>
    </source>
</evidence>